<dbReference type="AlphaFoldDB" id="A8RMF9"/>
<keyword evidence="1" id="KW-0812">Transmembrane</keyword>
<evidence type="ECO:0000313" key="2">
    <source>
        <dbReference type="EMBL" id="EDP17942.1"/>
    </source>
</evidence>
<dbReference type="PaxDb" id="411902-CLOBOL_01894"/>
<keyword evidence="1" id="KW-1133">Transmembrane helix</keyword>
<accession>A8RMF9</accession>
<sequence length="34" mass="3915">MCNMSDVLNFLVAVMASVAGYYICKWLDRNRKDS</sequence>
<organism evidence="2 3">
    <name type="scientific">Enterocloster bolteae (strain ATCC BAA-613 / DSM 15670 / CCUG 46953 / JCM 12243 / WAL 16351)</name>
    <name type="common">Clostridium bolteae</name>
    <dbReference type="NCBI Taxonomy" id="411902"/>
    <lineage>
        <taxon>Bacteria</taxon>
        <taxon>Bacillati</taxon>
        <taxon>Bacillota</taxon>
        <taxon>Clostridia</taxon>
        <taxon>Lachnospirales</taxon>
        <taxon>Lachnospiraceae</taxon>
        <taxon>Enterocloster</taxon>
    </lineage>
</organism>
<protein>
    <submittedName>
        <fullName evidence="2">Uncharacterized protein</fullName>
    </submittedName>
</protein>
<evidence type="ECO:0000313" key="3">
    <source>
        <dbReference type="Proteomes" id="UP000005396"/>
    </source>
</evidence>
<evidence type="ECO:0000256" key="1">
    <source>
        <dbReference type="SAM" id="Phobius"/>
    </source>
</evidence>
<dbReference type="Proteomes" id="UP000005396">
    <property type="component" value="Unassembled WGS sequence"/>
</dbReference>
<proteinExistence type="predicted"/>
<keyword evidence="1" id="KW-0472">Membrane</keyword>
<dbReference type="HOGENOM" id="CLU_3372941_0_0_9"/>
<reference evidence="2 3" key="2">
    <citation type="submission" date="2007-09" db="EMBL/GenBank/DDBJ databases">
        <title>Draft genome sequence of Clostridium bolteae (ATCC BAA-613).</title>
        <authorList>
            <person name="Sudarsanam P."/>
            <person name="Ley R."/>
            <person name="Guruge J."/>
            <person name="Turnbaugh P.J."/>
            <person name="Mahowald M."/>
            <person name="Liep D."/>
            <person name="Gordon J."/>
        </authorList>
    </citation>
    <scope>NUCLEOTIDE SEQUENCE [LARGE SCALE GENOMIC DNA]</scope>
    <source>
        <strain evidence="3">ATCC BAA-613 / DSM 15670 / CCUG 46953 / JCM 12243 / WAL 16351</strain>
    </source>
</reference>
<comment type="caution">
    <text evidence="2">The sequence shown here is derived from an EMBL/GenBank/DDBJ whole genome shotgun (WGS) entry which is preliminary data.</text>
</comment>
<dbReference type="EMBL" id="ABCC02000020">
    <property type="protein sequence ID" value="EDP17942.1"/>
    <property type="molecule type" value="Genomic_DNA"/>
</dbReference>
<name>A8RMF9_ENTBW</name>
<gene>
    <name evidence="2" type="ORF">CLOBOL_01894</name>
</gene>
<feature type="transmembrane region" description="Helical" evidence="1">
    <location>
        <begin position="6"/>
        <end position="24"/>
    </location>
</feature>
<reference evidence="2 3" key="1">
    <citation type="submission" date="2007-08" db="EMBL/GenBank/DDBJ databases">
        <authorList>
            <person name="Fulton L."/>
            <person name="Clifton S."/>
            <person name="Fulton B."/>
            <person name="Xu J."/>
            <person name="Minx P."/>
            <person name="Pepin K.H."/>
            <person name="Johnson M."/>
            <person name="Thiruvilangam P."/>
            <person name="Bhonagiri V."/>
            <person name="Nash W.E."/>
            <person name="Mardis E.R."/>
            <person name="Wilson R.K."/>
        </authorList>
    </citation>
    <scope>NUCLEOTIDE SEQUENCE [LARGE SCALE GENOMIC DNA]</scope>
    <source>
        <strain evidence="3">ATCC BAA-613 / DSM 15670 / CCUG 46953 / JCM 12243 / WAL 16351</strain>
    </source>
</reference>